<keyword evidence="1" id="KW-0732">Signal</keyword>
<dbReference type="InterPro" id="IPR025232">
    <property type="entry name" value="DUF4174"/>
</dbReference>
<gene>
    <name evidence="3" type="ORF">NU887_09965</name>
</gene>
<dbReference type="Pfam" id="PF13778">
    <property type="entry name" value="DUF4174"/>
    <property type="match status" value="1"/>
</dbReference>
<evidence type="ECO:0000313" key="3">
    <source>
        <dbReference type="EMBL" id="MCR9015360.1"/>
    </source>
</evidence>
<sequence>MSFILGEKENLTLEDLRWKNRIVIYFPAKHHYPQFDLKSLEDELSERKIIFLSIPEHIQSNTAVSFDKNYLNALRENLSSSIAEGNWILIGLDGGIKLNKKGEPDWDYIFRTIDSMPMRQLEIKRIK</sequence>
<dbReference type="Proteomes" id="UP001142175">
    <property type="component" value="Unassembled WGS sequence"/>
</dbReference>
<proteinExistence type="predicted"/>
<comment type="caution">
    <text evidence="3">The sequence shown here is derived from an EMBL/GenBank/DDBJ whole genome shotgun (WGS) entry which is preliminary data.</text>
</comment>
<feature type="domain" description="DUF4174" evidence="2">
    <location>
        <begin position="13"/>
        <end position="122"/>
    </location>
</feature>
<evidence type="ECO:0000256" key="1">
    <source>
        <dbReference type="ARBA" id="ARBA00022729"/>
    </source>
</evidence>
<name>A0A9X2P7X4_9BACT</name>
<reference evidence="3" key="1">
    <citation type="submission" date="2022-08" db="EMBL/GenBank/DDBJ databases">
        <authorList>
            <person name="Zhang D."/>
        </authorList>
    </citation>
    <scope>NUCLEOTIDE SEQUENCE</scope>
    <source>
        <strain evidence="3">XJ19-11</strain>
    </source>
</reference>
<protein>
    <submittedName>
        <fullName evidence="3">DUF4174 domain-containing protein</fullName>
    </submittedName>
</protein>
<evidence type="ECO:0000259" key="2">
    <source>
        <dbReference type="Pfam" id="PF13778"/>
    </source>
</evidence>
<dbReference type="EMBL" id="JANSUY010000005">
    <property type="protein sequence ID" value="MCR9015360.1"/>
    <property type="molecule type" value="Genomic_DNA"/>
</dbReference>
<accession>A0A9X2P7X4</accession>
<organism evidence="3 4">
    <name type="scientific">Aquiflexum gelatinilyticum</name>
    <dbReference type="NCBI Taxonomy" id="2961943"/>
    <lineage>
        <taxon>Bacteria</taxon>
        <taxon>Pseudomonadati</taxon>
        <taxon>Bacteroidota</taxon>
        <taxon>Cytophagia</taxon>
        <taxon>Cytophagales</taxon>
        <taxon>Cyclobacteriaceae</taxon>
        <taxon>Aquiflexum</taxon>
    </lineage>
</organism>
<keyword evidence="4" id="KW-1185">Reference proteome</keyword>
<evidence type="ECO:0000313" key="4">
    <source>
        <dbReference type="Proteomes" id="UP001142175"/>
    </source>
</evidence>
<dbReference type="AlphaFoldDB" id="A0A9X2P7X4"/>
<dbReference type="RefSeq" id="WP_258423217.1">
    <property type="nucleotide sequence ID" value="NZ_JANSUY010000005.1"/>
</dbReference>